<gene>
    <name evidence="1" type="ORF">GNC71_003933</name>
</gene>
<dbReference type="EMBL" id="DAARGA010000032">
    <property type="protein sequence ID" value="HAE2278463.1"/>
    <property type="molecule type" value="Genomic_DNA"/>
</dbReference>
<sequence>MIKLFFKDSKMAGKRQHFIPRFLQRGFSLEKEGKFFSCLCKKEFIKENIVIENIGLENKFYTLDGDSSIDDKITEKETYIYSKIVRELVNGTFNMDDIGSLSDFVFHMEIRTKNLRSNFTSTASHLIDQMRIRLLSKDALSRYLNKNVISDPSKFDRLINRQLNELNVPQVLHPHIKGVLINNVHAWLPDIANKLSLQLIPLFENMVLSGIPEAAKKGHLKGLELDESLKIEEYKKLTYKVISVEQSLILGDCLVIFEVDGDRRFKPFHEKDDDLKAVYMPINSHSILYGAKYLDDNPNIENINDIIAQCSTDFFICKEPIHNMNELQKMIGVNSYLLSDEFIDEMLSDLIGDDILLSH</sequence>
<evidence type="ECO:0000313" key="1">
    <source>
        <dbReference type="EMBL" id="HAE2278463.1"/>
    </source>
</evidence>
<dbReference type="AlphaFoldDB" id="A0A727V866"/>
<reference evidence="1" key="2">
    <citation type="submission" date="2018-07" db="EMBL/GenBank/DDBJ databases">
        <authorList>
            <consortium name="NCBI Pathogen Detection Project"/>
        </authorList>
    </citation>
    <scope>NUCLEOTIDE SEQUENCE</scope>
    <source>
        <strain evidence="1">N29374</strain>
    </source>
</reference>
<reference evidence="1" key="1">
    <citation type="journal article" date="2018" name="Genome Biol.">
        <title>SKESA: strategic k-mer extension for scrupulous assemblies.</title>
        <authorList>
            <person name="Souvorov A."/>
            <person name="Agarwala R."/>
            <person name="Lipman D.J."/>
        </authorList>
    </citation>
    <scope>NUCLEOTIDE SEQUENCE</scope>
    <source>
        <strain evidence="1">N29374</strain>
    </source>
</reference>
<dbReference type="Pfam" id="PF14022">
    <property type="entry name" value="DUF4238"/>
    <property type="match status" value="1"/>
</dbReference>
<dbReference type="InterPro" id="IPR025332">
    <property type="entry name" value="DUF4238"/>
</dbReference>
<proteinExistence type="predicted"/>
<comment type="caution">
    <text evidence="1">The sequence shown here is derived from an EMBL/GenBank/DDBJ whole genome shotgun (WGS) entry which is preliminary data.</text>
</comment>
<organism evidence="1">
    <name type="scientific">Salmonella enterica</name>
    <name type="common">Salmonella choleraesuis</name>
    <dbReference type="NCBI Taxonomy" id="28901"/>
    <lineage>
        <taxon>Bacteria</taxon>
        <taxon>Pseudomonadati</taxon>
        <taxon>Pseudomonadota</taxon>
        <taxon>Gammaproteobacteria</taxon>
        <taxon>Enterobacterales</taxon>
        <taxon>Enterobacteriaceae</taxon>
        <taxon>Salmonella</taxon>
    </lineage>
</organism>
<protein>
    <submittedName>
        <fullName evidence="1">DUF4238 domain-containing protein</fullName>
    </submittedName>
</protein>
<name>A0A727V866_SALER</name>
<accession>A0A727V866</accession>